<proteinExistence type="predicted"/>
<reference evidence="1" key="1">
    <citation type="submission" date="2021-05" db="EMBL/GenBank/DDBJ databases">
        <authorList>
            <person name="Pan Q."/>
            <person name="Jouanno E."/>
            <person name="Zahm M."/>
            <person name="Klopp C."/>
            <person name="Cabau C."/>
            <person name="Louis A."/>
            <person name="Berthelot C."/>
            <person name="Parey E."/>
            <person name="Roest Crollius H."/>
            <person name="Montfort J."/>
            <person name="Robinson-Rechavi M."/>
            <person name="Bouchez O."/>
            <person name="Lampietro C."/>
            <person name="Lopez Roques C."/>
            <person name="Donnadieu C."/>
            <person name="Postlethwait J."/>
            <person name="Bobe J."/>
            <person name="Dillon D."/>
            <person name="Chandos A."/>
            <person name="von Hippel F."/>
            <person name="Guiguen Y."/>
        </authorList>
    </citation>
    <scope>NUCLEOTIDE SEQUENCE</scope>
    <source>
        <strain evidence="1">YG-Jan2019</strain>
    </source>
</reference>
<name>A0ACC2FEA0_DALPE</name>
<evidence type="ECO:0000313" key="1">
    <source>
        <dbReference type="EMBL" id="KAJ7989684.1"/>
    </source>
</evidence>
<evidence type="ECO:0000313" key="2">
    <source>
        <dbReference type="Proteomes" id="UP001157502"/>
    </source>
</evidence>
<organism evidence="1 2">
    <name type="scientific">Dallia pectoralis</name>
    <name type="common">Alaska blackfish</name>
    <dbReference type="NCBI Taxonomy" id="75939"/>
    <lineage>
        <taxon>Eukaryota</taxon>
        <taxon>Metazoa</taxon>
        <taxon>Chordata</taxon>
        <taxon>Craniata</taxon>
        <taxon>Vertebrata</taxon>
        <taxon>Euteleostomi</taxon>
        <taxon>Actinopterygii</taxon>
        <taxon>Neopterygii</taxon>
        <taxon>Teleostei</taxon>
        <taxon>Protacanthopterygii</taxon>
        <taxon>Esociformes</taxon>
        <taxon>Umbridae</taxon>
        <taxon>Dallia</taxon>
    </lineage>
</organism>
<protein>
    <submittedName>
        <fullName evidence="1">Uncharacterized protein</fullName>
    </submittedName>
</protein>
<accession>A0ACC2FEA0</accession>
<dbReference type="EMBL" id="CM055756">
    <property type="protein sequence ID" value="KAJ7989684.1"/>
    <property type="molecule type" value="Genomic_DNA"/>
</dbReference>
<comment type="caution">
    <text evidence="1">The sequence shown here is derived from an EMBL/GenBank/DDBJ whole genome shotgun (WGS) entry which is preliminary data.</text>
</comment>
<gene>
    <name evidence="1" type="ORF">DPEC_G00307090</name>
</gene>
<keyword evidence="2" id="KW-1185">Reference proteome</keyword>
<dbReference type="Proteomes" id="UP001157502">
    <property type="component" value="Chromosome 29"/>
</dbReference>
<sequence length="136" mass="15517">MFYSTAAAVTSERGSWPCYREGDEKGRRMKEKYENQKKVCVAREERLRTQTVTLITVLLIAVILTVFMLTHNTQWLWWLTSVMISVALLHHHRLEEHVPKSSQRPQTPATGAVVSTAYLMMAAVEHDPGGHGELRL</sequence>